<dbReference type="GO" id="GO:0017168">
    <property type="term" value="F:5-oxoprolinase (ATP-hydrolyzing) activity"/>
    <property type="evidence" value="ECO:0007669"/>
    <property type="project" value="TreeGrafter"/>
</dbReference>
<dbReference type="Pfam" id="PF01968">
    <property type="entry name" value="Hydantoinase_A"/>
    <property type="match status" value="1"/>
</dbReference>
<dbReference type="PANTHER" id="PTHR11365:SF23">
    <property type="entry name" value="HYPOTHETICAL 5-OXOPROLINASE (EUROFUNG)-RELATED"/>
    <property type="match status" value="1"/>
</dbReference>
<feature type="domain" description="Acetophenone carboxylase-like C-terminal" evidence="3">
    <location>
        <begin position="524"/>
        <end position="691"/>
    </location>
</feature>
<gene>
    <name evidence="4" type="ORF">PAI11_26190</name>
</gene>
<proteinExistence type="predicted"/>
<dbReference type="InterPro" id="IPR045079">
    <property type="entry name" value="Oxoprolinase-like"/>
</dbReference>
<dbReference type="InterPro" id="IPR049517">
    <property type="entry name" value="ACX-like_C"/>
</dbReference>
<sequence>MSTLLVASDIGGTFTDTVTIDADGEIGRYKAPTVPDDPAQGVLATLELAADERGQDLAELLRSVSLFAHGTTVATNAMLEGKRATVGLIQTRGFGDTVPIMRGFKSLGLDEDAIKSFRSLVKQELVVPKRLIGEVTERVDYRGRVILPLDEQDVRATVRRLRDAGAETFAVSLLWSFKNDAHERRVAEIVAEEAPDALVSLSSQLLPRMGEYKRSVTTALNASLRPVVRRAVRSLDGRLRDGGMRTEPLLMQSGGGLTPISEIDEQAASTVMSGPVGGVVACQYYGDLDGQRNIVATDMGGTSFEVGLILDGEAHIANSTWVGRHEIALPSVSVRTVGAGSGSIASVSGGLLRVGPESAGAVPGSACYGRGGTRPTVADADAVLGYLNPDNFLGGRLKLDVEAAREAIRIHVAEPLGLGIEEAAEGIKTIVDARMADLIRAATIEQGYDPADFALYAYGGAGPTHAFSYGRELGIGTIVVPLTASVHSAFGVAAADLIATEELSDPILSPPGTVDHAAALDPAGVQARFDKLSAAATARLERAGAAPEAIRLTRVAEMRFRFQINELSVPIPDGPIDADTIRALVARFIESYEARFGEGSAFEAAGIEMTTFRVVGRSPAARPTLRTFDPGAAAAAEETTRAIFSDGAWRDARVLRHEALRPGLEIDGLAVVEMKDTTIVVGDGQRASVDDRGSLVIRLAA</sequence>
<dbReference type="GO" id="GO:0005829">
    <property type="term" value="C:cytosol"/>
    <property type="evidence" value="ECO:0007669"/>
    <property type="project" value="TreeGrafter"/>
</dbReference>
<dbReference type="EC" id="3.5.2.14" evidence="4"/>
<evidence type="ECO:0000259" key="3">
    <source>
        <dbReference type="Pfam" id="PF19278"/>
    </source>
</evidence>
<dbReference type="InterPro" id="IPR002821">
    <property type="entry name" value="Hydantoinase_A"/>
</dbReference>
<dbReference type="EMBL" id="AGUD01000216">
    <property type="protein sequence ID" value="EHN10512.1"/>
    <property type="molecule type" value="Genomic_DNA"/>
</dbReference>
<dbReference type="PANTHER" id="PTHR11365">
    <property type="entry name" value="5-OXOPROLINASE RELATED"/>
    <property type="match status" value="1"/>
</dbReference>
<protein>
    <submittedName>
        <fullName evidence="4">N-methylhydantoinase A</fullName>
        <ecNumber evidence="4">3.5.2.14</ecNumber>
    </submittedName>
</protein>
<dbReference type="InterPro" id="IPR008040">
    <property type="entry name" value="Hydant_A_N"/>
</dbReference>
<feature type="domain" description="Hydantoinase A/oxoprolinase" evidence="1">
    <location>
        <begin position="214"/>
        <end position="499"/>
    </location>
</feature>
<dbReference type="AlphaFoldDB" id="H0E717"/>
<keyword evidence="5" id="KW-1185">Reference proteome</keyword>
<feature type="domain" description="Hydantoinase/oxoprolinase N-terminal" evidence="2">
    <location>
        <begin position="7"/>
        <end position="193"/>
    </location>
</feature>
<organism evidence="4 5">
    <name type="scientific">Patulibacter medicamentivorans</name>
    <dbReference type="NCBI Taxonomy" id="1097667"/>
    <lineage>
        <taxon>Bacteria</taxon>
        <taxon>Bacillati</taxon>
        <taxon>Actinomycetota</taxon>
        <taxon>Thermoleophilia</taxon>
        <taxon>Solirubrobacterales</taxon>
        <taxon>Patulibacteraceae</taxon>
        <taxon>Patulibacter</taxon>
    </lineage>
</organism>
<dbReference type="RefSeq" id="WP_007575866.1">
    <property type="nucleotide sequence ID" value="NZ_AGUD01000216.1"/>
</dbReference>
<evidence type="ECO:0000313" key="5">
    <source>
        <dbReference type="Proteomes" id="UP000005143"/>
    </source>
</evidence>
<dbReference type="GO" id="GO:0047423">
    <property type="term" value="F:N-methylhydantoinase (ATP-hydrolyzing) activity"/>
    <property type="evidence" value="ECO:0007669"/>
    <property type="project" value="UniProtKB-EC"/>
</dbReference>
<dbReference type="Pfam" id="PF05378">
    <property type="entry name" value="Hydant_A_N"/>
    <property type="match status" value="1"/>
</dbReference>
<accession>H0E717</accession>
<evidence type="ECO:0000259" key="1">
    <source>
        <dbReference type="Pfam" id="PF01968"/>
    </source>
</evidence>
<reference evidence="4 5" key="1">
    <citation type="journal article" date="2013" name="Biodegradation">
        <title>Quantitative proteomic analysis of ibuprofen-degrading Patulibacter sp. strain I11.</title>
        <authorList>
            <person name="Almeida B."/>
            <person name="Kjeldal H."/>
            <person name="Lolas I."/>
            <person name="Knudsen A.D."/>
            <person name="Carvalho G."/>
            <person name="Nielsen K.L."/>
            <person name="Barreto Crespo M.T."/>
            <person name="Stensballe A."/>
            <person name="Nielsen J.L."/>
        </authorList>
    </citation>
    <scope>NUCLEOTIDE SEQUENCE [LARGE SCALE GENOMIC DNA]</scope>
    <source>
        <strain evidence="4 5">I11</strain>
    </source>
</reference>
<dbReference type="Proteomes" id="UP000005143">
    <property type="component" value="Unassembled WGS sequence"/>
</dbReference>
<comment type="caution">
    <text evidence="4">The sequence shown here is derived from an EMBL/GenBank/DDBJ whole genome shotgun (WGS) entry which is preliminary data.</text>
</comment>
<dbReference type="GO" id="GO:0006749">
    <property type="term" value="P:glutathione metabolic process"/>
    <property type="evidence" value="ECO:0007669"/>
    <property type="project" value="TreeGrafter"/>
</dbReference>
<name>H0E717_9ACTN</name>
<keyword evidence="4" id="KW-0378">Hydrolase</keyword>
<dbReference type="OrthoDB" id="9768323at2"/>
<dbReference type="PATRIC" id="fig|1097667.3.peg.2599"/>
<evidence type="ECO:0000259" key="2">
    <source>
        <dbReference type="Pfam" id="PF05378"/>
    </source>
</evidence>
<dbReference type="Pfam" id="PF19278">
    <property type="entry name" value="Hydant_A_C"/>
    <property type="match status" value="1"/>
</dbReference>
<evidence type="ECO:0000313" key="4">
    <source>
        <dbReference type="EMBL" id="EHN10512.1"/>
    </source>
</evidence>